<dbReference type="GO" id="GO:0000981">
    <property type="term" value="F:DNA-binding transcription factor activity, RNA polymerase II-specific"/>
    <property type="evidence" value="ECO:0007669"/>
    <property type="project" value="InterPro"/>
</dbReference>
<gene>
    <name evidence="1" type="ORF">CT0861_04487</name>
</gene>
<evidence type="ECO:0000313" key="1">
    <source>
        <dbReference type="EMBL" id="KZL66560.1"/>
    </source>
</evidence>
<dbReference type="InterPro" id="IPR036864">
    <property type="entry name" value="Zn2-C6_fun-type_DNA-bd_sf"/>
</dbReference>
<accession>A0A166PAN0</accession>
<dbReference type="AlphaFoldDB" id="A0A166PAN0"/>
<feature type="non-terminal residue" evidence="1">
    <location>
        <position position="1"/>
    </location>
</feature>
<sequence>ERGSFLANAPASTHVSYNYRPTCAQCGINKVACQWPEQRKRGPAKHYIRTMEKRLMETENVLHTLMTQVSDKQLFSAFCQVDQPDCQARDSAVAQSGIDVFELVKHRQFGPVYWSNYPLNSAQEIKRWWKDRASVVSNVEQKQQSQCIKAVLEENQAIHSSGDDSCEEDLNETGDMMVMDNIEAAGHVVMGRQTMSRASGEDAGQEATVSVTTNLGPASPCSTVVSNLDAGSAAAHIAPKPKEFESYENAFLW</sequence>
<name>A0A166PAN0_9PEZI</name>
<organism evidence="1 2">
    <name type="scientific">Colletotrichum tofieldiae</name>
    <dbReference type="NCBI Taxonomy" id="708197"/>
    <lineage>
        <taxon>Eukaryota</taxon>
        <taxon>Fungi</taxon>
        <taxon>Dikarya</taxon>
        <taxon>Ascomycota</taxon>
        <taxon>Pezizomycotina</taxon>
        <taxon>Sordariomycetes</taxon>
        <taxon>Hypocreomycetidae</taxon>
        <taxon>Glomerellales</taxon>
        <taxon>Glomerellaceae</taxon>
        <taxon>Colletotrichum</taxon>
        <taxon>Colletotrichum spaethianum species complex</taxon>
    </lineage>
</organism>
<proteinExistence type="predicted"/>
<dbReference type="Proteomes" id="UP000076552">
    <property type="component" value="Unassembled WGS sequence"/>
</dbReference>
<dbReference type="Gene3D" id="4.10.240.10">
    <property type="entry name" value="Zn(2)-C6 fungal-type DNA-binding domain"/>
    <property type="match status" value="1"/>
</dbReference>
<evidence type="ECO:0000313" key="2">
    <source>
        <dbReference type="Proteomes" id="UP000076552"/>
    </source>
</evidence>
<comment type="caution">
    <text evidence="1">The sequence shown here is derived from an EMBL/GenBank/DDBJ whole genome shotgun (WGS) entry which is preliminary data.</text>
</comment>
<keyword evidence="2" id="KW-1185">Reference proteome</keyword>
<dbReference type="EMBL" id="LFIV01000171">
    <property type="protein sequence ID" value="KZL66560.1"/>
    <property type="molecule type" value="Genomic_DNA"/>
</dbReference>
<dbReference type="GO" id="GO:0008270">
    <property type="term" value="F:zinc ion binding"/>
    <property type="evidence" value="ECO:0007669"/>
    <property type="project" value="InterPro"/>
</dbReference>
<reference evidence="1 2" key="1">
    <citation type="submission" date="2015-06" db="EMBL/GenBank/DDBJ databases">
        <title>Survival trade-offs in plant roots during colonization by closely related pathogenic and mutualistic fungi.</title>
        <authorList>
            <person name="Hacquard S."/>
            <person name="Kracher B."/>
            <person name="Hiruma K."/>
            <person name="Weinman A."/>
            <person name="Muench P."/>
            <person name="Garrido Oter R."/>
            <person name="Ver Loren van Themaat E."/>
            <person name="Dallerey J.-F."/>
            <person name="Damm U."/>
            <person name="Henrissat B."/>
            <person name="Lespinet O."/>
            <person name="Thon M."/>
            <person name="Kemen E."/>
            <person name="McHardy A.C."/>
            <person name="Schulze-Lefert P."/>
            <person name="O'Connell R.J."/>
        </authorList>
    </citation>
    <scope>NUCLEOTIDE SEQUENCE [LARGE SCALE GENOMIC DNA]</scope>
    <source>
        <strain evidence="1 2">0861</strain>
    </source>
</reference>
<protein>
    <submittedName>
        <fullName evidence="1">C6 finger domain containing protein</fullName>
    </submittedName>
</protein>